<protein>
    <submittedName>
        <fullName evidence="2">Heat shock protein</fullName>
    </submittedName>
</protein>
<feature type="region of interest" description="Disordered" evidence="1">
    <location>
        <begin position="1"/>
        <end position="36"/>
    </location>
</feature>
<evidence type="ECO:0000313" key="2">
    <source>
        <dbReference type="EMBL" id="BAU58955.1"/>
    </source>
</evidence>
<name>A0A0X8XBK4_9MYCO</name>
<feature type="compositionally biased region" description="Basic residues" evidence="1">
    <location>
        <begin position="70"/>
        <end position="79"/>
    </location>
</feature>
<sequence length="79" mass="9141">MVCPAPRRSSWRTRTRRSALSWSRKSPRRLTTSRVTAPPPPPFWLRPWFAKACATWPPALTRSASAVSRRPSRRSPRRS</sequence>
<organism evidence="2">
    <name type="scientific">Mycobacterium aquiterrae</name>
    <dbReference type="NCBI Taxonomy" id="627680"/>
    <lineage>
        <taxon>Bacteria</taxon>
        <taxon>Bacillati</taxon>
        <taxon>Actinomycetota</taxon>
        <taxon>Actinomycetes</taxon>
        <taxon>Mycobacteriales</taxon>
        <taxon>Mycobacteriaceae</taxon>
        <taxon>Mycobacterium</taxon>
    </lineage>
</organism>
<dbReference type="AlphaFoldDB" id="A0A0X8XBK4"/>
<reference evidence="2" key="1">
    <citation type="submission" date="2016-02" db="EMBL/GenBank/DDBJ databases">
        <title>Mycobacterium sp. nov., isolated from ground water.</title>
        <authorList>
            <person name="Lee J.C."/>
            <person name="Whang K.S."/>
        </authorList>
    </citation>
    <scope>NUCLEOTIDE SEQUENCE</scope>
    <source>
        <strain evidence="2">S-I-6</strain>
    </source>
</reference>
<dbReference type="EMBL" id="LC126333">
    <property type="protein sequence ID" value="BAU58955.1"/>
    <property type="molecule type" value="Genomic_DNA"/>
</dbReference>
<proteinExistence type="predicted"/>
<feature type="region of interest" description="Disordered" evidence="1">
    <location>
        <begin position="60"/>
        <end position="79"/>
    </location>
</feature>
<gene>
    <name evidence="2" type="primary">hsp65</name>
</gene>
<evidence type="ECO:0000256" key="1">
    <source>
        <dbReference type="SAM" id="MobiDB-lite"/>
    </source>
</evidence>
<accession>A0A0X8XBK4</accession>
<keyword evidence="2" id="KW-0346">Stress response</keyword>